<name>A0A401HQ99_9EURY</name>
<evidence type="ECO:0000313" key="2">
    <source>
        <dbReference type="Proteomes" id="UP000290527"/>
    </source>
</evidence>
<dbReference type="EMBL" id="BFAX01000003">
    <property type="protein sequence ID" value="GBF36321.1"/>
    <property type="molecule type" value="Genomic_DNA"/>
</dbReference>
<protein>
    <submittedName>
        <fullName evidence="1">Uncharacterized protein</fullName>
    </submittedName>
</protein>
<reference evidence="1 2" key="1">
    <citation type="journal article" date="2019" name="Int. J. Syst. Evol. Microbiol.">
        <title>Methanofervidicoccus abyssi gen. nov., sp. nov., a hydrogenotrophic methanogen, isolated from a hydrothermal vent chimney in the Mid-Cayman Spreading Center, the Caribbean Sea.</title>
        <authorList>
            <person name="Sakai S."/>
            <person name="Takaki Y."/>
            <person name="Miyazaki M."/>
            <person name="Ogawara M."/>
            <person name="Yanagawa K."/>
            <person name="Miyazaki J."/>
            <person name="Takai K."/>
        </authorList>
    </citation>
    <scope>NUCLEOTIDE SEQUENCE [LARGE SCALE GENOMIC DNA]</scope>
    <source>
        <strain evidence="1 2">HHB</strain>
    </source>
</reference>
<dbReference type="AlphaFoldDB" id="A0A401HQ99"/>
<organism evidence="1 2">
    <name type="scientific">Methanofervidicoccus abyssi</name>
    <dbReference type="NCBI Taxonomy" id="2082189"/>
    <lineage>
        <taxon>Archaea</taxon>
        <taxon>Methanobacteriati</taxon>
        <taxon>Methanobacteriota</taxon>
        <taxon>Methanomada group</taxon>
        <taxon>Methanococci</taxon>
        <taxon>Methanococcales</taxon>
        <taxon>Methanofervidicoccus</taxon>
    </lineage>
</organism>
<accession>A0A401HQ99</accession>
<evidence type="ECO:0000313" key="1">
    <source>
        <dbReference type="EMBL" id="GBF36321.1"/>
    </source>
</evidence>
<dbReference type="Proteomes" id="UP000290527">
    <property type="component" value="Unassembled WGS sequence"/>
</dbReference>
<sequence length="279" mass="33464">MDKYIKIFSDTMESKRLIKRILKDIYRNLDEYSKDLIRACNYNVKFQGLFLVDKDTGKRRDVKSLEDCESLPSFKVEDREYILKGVNLEDFHNDTLEILLSSKTSKEYSFKVDENYKVIRPNRDITYEHRERILKWNELSEEELDKKLDRFYDIVEKISEDLKKIEGMENHNFIVYTDIFMDLDVMENIVEKDGDMTIIWIHPLYLFSSEGVLKGIVAYELSSYNRKILEEFYRDIVEYCVEYKKLFGKNLNIISKIKDIAIKRKDKEVIAIIKEIEEM</sequence>
<gene>
    <name evidence="1" type="ORF">MHHB_P0551</name>
</gene>
<proteinExistence type="predicted"/>
<keyword evidence="2" id="KW-1185">Reference proteome</keyword>
<comment type="caution">
    <text evidence="1">The sequence shown here is derived from an EMBL/GenBank/DDBJ whole genome shotgun (WGS) entry which is preliminary data.</text>
</comment>